<evidence type="ECO:0000313" key="3">
    <source>
        <dbReference type="Proteomes" id="UP000051373"/>
    </source>
</evidence>
<evidence type="ECO:0000313" key="2">
    <source>
        <dbReference type="EMBL" id="KPK63104.1"/>
    </source>
</evidence>
<protein>
    <recommendedName>
        <fullName evidence="1">Winged helix DNA-binding domain-containing protein</fullName>
    </recommendedName>
</protein>
<feature type="domain" description="Winged helix DNA-binding" evidence="1">
    <location>
        <begin position="26"/>
        <end position="103"/>
    </location>
</feature>
<dbReference type="PANTHER" id="PTHR37318:SF1">
    <property type="entry name" value="BSL7504 PROTEIN"/>
    <property type="match status" value="1"/>
</dbReference>
<dbReference type="Gene3D" id="1.10.10.10">
    <property type="entry name" value="Winged helix-like DNA-binding domain superfamily/Winged helix DNA-binding domain"/>
    <property type="match status" value="1"/>
</dbReference>
<dbReference type="STRING" id="1703779.AMJ83_08540"/>
<name>A0A0S8FQR2_UNCW3</name>
<comment type="caution">
    <text evidence="2">The sequence shown here is derived from an EMBL/GenBank/DDBJ whole genome shotgun (WGS) entry which is preliminary data.</text>
</comment>
<evidence type="ECO:0000259" key="1">
    <source>
        <dbReference type="Pfam" id="PF13601"/>
    </source>
</evidence>
<dbReference type="InterPro" id="IPR036390">
    <property type="entry name" value="WH_DNA-bd_sf"/>
</dbReference>
<accession>A0A0S8FQR2</accession>
<gene>
    <name evidence="2" type="ORF">AMJ83_08540</name>
</gene>
<reference evidence="2 3" key="1">
    <citation type="journal article" date="2015" name="Microbiome">
        <title>Genomic resolution of linkages in carbon, nitrogen, and sulfur cycling among widespread estuary sediment bacteria.</title>
        <authorList>
            <person name="Baker B.J."/>
            <person name="Lazar C.S."/>
            <person name="Teske A.P."/>
            <person name="Dick G.J."/>
        </authorList>
    </citation>
    <scope>NUCLEOTIDE SEQUENCE [LARGE SCALE GENOMIC DNA]</scope>
    <source>
        <strain evidence="2">SM23_42</strain>
    </source>
</reference>
<dbReference type="AlphaFoldDB" id="A0A0S8FQR2"/>
<dbReference type="InterPro" id="IPR036388">
    <property type="entry name" value="WH-like_DNA-bd_sf"/>
</dbReference>
<organism evidence="2 3">
    <name type="scientific">candidate division WOR_3 bacterium SM23_42</name>
    <dbReference type="NCBI Taxonomy" id="1703779"/>
    <lineage>
        <taxon>Bacteria</taxon>
        <taxon>Bacteria division WOR-3</taxon>
    </lineage>
</organism>
<proteinExistence type="predicted"/>
<dbReference type="EMBL" id="LJUJ01000019">
    <property type="protein sequence ID" value="KPK63104.1"/>
    <property type="molecule type" value="Genomic_DNA"/>
</dbReference>
<dbReference type="PANTHER" id="PTHR37318">
    <property type="entry name" value="BSL7504 PROTEIN"/>
    <property type="match status" value="1"/>
</dbReference>
<dbReference type="Proteomes" id="UP000051373">
    <property type="component" value="Unassembled WGS sequence"/>
</dbReference>
<dbReference type="SUPFAM" id="SSF46785">
    <property type="entry name" value="Winged helix' DNA-binding domain"/>
    <property type="match status" value="1"/>
</dbReference>
<dbReference type="Pfam" id="PF13601">
    <property type="entry name" value="HTH_34"/>
    <property type="match status" value="1"/>
</dbReference>
<dbReference type="InterPro" id="IPR027395">
    <property type="entry name" value="WH_DNA-bd_dom"/>
</dbReference>
<sequence>MPVSRKGAHGLQKIVDIDRVVHEPARLLILSYLYVVESADFLFLLRQTNLTKGNLSSHLMKLEKAGYVNIDKKFVKKIPRTLLSLTKEGRKAFHEYSQRMKKIFKELPG</sequence>